<proteinExistence type="predicted"/>
<evidence type="ECO:0000313" key="2">
    <source>
        <dbReference type="Proteomes" id="UP001589838"/>
    </source>
</evidence>
<organism evidence="1 2">
    <name type="scientific">Halalkalibacter kiskunsagensis</name>
    <dbReference type="NCBI Taxonomy" id="1548599"/>
    <lineage>
        <taxon>Bacteria</taxon>
        <taxon>Bacillati</taxon>
        <taxon>Bacillota</taxon>
        <taxon>Bacilli</taxon>
        <taxon>Bacillales</taxon>
        <taxon>Bacillaceae</taxon>
        <taxon>Halalkalibacter</taxon>
    </lineage>
</organism>
<dbReference type="RefSeq" id="WP_390183935.1">
    <property type="nucleotide sequence ID" value="NZ_JAXBLX010000014.1"/>
</dbReference>
<sequence length="46" mass="5312">MEEDIYEQSDTAKVLSLSKKGLNAEEIAKRLHLGKGEVELMLKFYR</sequence>
<evidence type="ECO:0000313" key="1">
    <source>
        <dbReference type="EMBL" id="MFC0472029.1"/>
    </source>
</evidence>
<accession>A0ABV6KFF0</accession>
<keyword evidence="2" id="KW-1185">Reference proteome</keyword>
<dbReference type="Pfam" id="PF19610">
    <property type="entry name" value="DUF6115"/>
    <property type="match status" value="1"/>
</dbReference>
<dbReference type="InterPro" id="IPR046118">
    <property type="entry name" value="DUF6115"/>
</dbReference>
<protein>
    <submittedName>
        <fullName evidence="1">DUF6115 domain-containing protein</fullName>
    </submittedName>
</protein>
<dbReference type="Proteomes" id="UP001589838">
    <property type="component" value="Unassembled WGS sequence"/>
</dbReference>
<reference evidence="1 2" key="1">
    <citation type="submission" date="2024-09" db="EMBL/GenBank/DDBJ databases">
        <authorList>
            <person name="Sun Q."/>
            <person name="Mori K."/>
        </authorList>
    </citation>
    <scope>NUCLEOTIDE SEQUENCE [LARGE SCALE GENOMIC DNA]</scope>
    <source>
        <strain evidence="1 2">NCAIM B.02610</strain>
    </source>
</reference>
<dbReference type="EMBL" id="JBHLUX010000038">
    <property type="protein sequence ID" value="MFC0472029.1"/>
    <property type="molecule type" value="Genomic_DNA"/>
</dbReference>
<name>A0ABV6KFF0_9BACI</name>
<comment type="caution">
    <text evidence="1">The sequence shown here is derived from an EMBL/GenBank/DDBJ whole genome shotgun (WGS) entry which is preliminary data.</text>
</comment>
<gene>
    <name evidence="1" type="ORF">ACFFHM_16365</name>
</gene>